<keyword evidence="4" id="KW-1185">Reference proteome</keyword>
<feature type="domain" description="UspA" evidence="2">
    <location>
        <begin position="4"/>
        <end position="119"/>
    </location>
</feature>
<dbReference type="OrthoDB" id="3404132at2"/>
<gene>
    <name evidence="3" type="ORF">EKG83_25005</name>
</gene>
<comment type="similarity">
    <text evidence="1">Belongs to the universal stress protein A family.</text>
</comment>
<organism evidence="3 4">
    <name type="scientific">Saccharothrix syringae</name>
    <name type="common">Nocardiopsis syringae</name>
    <dbReference type="NCBI Taxonomy" id="103733"/>
    <lineage>
        <taxon>Bacteria</taxon>
        <taxon>Bacillati</taxon>
        <taxon>Actinomycetota</taxon>
        <taxon>Actinomycetes</taxon>
        <taxon>Pseudonocardiales</taxon>
        <taxon>Pseudonocardiaceae</taxon>
        <taxon>Saccharothrix</taxon>
    </lineage>
</organism>
<dbReference type="PANTHER" id="PTHR46268:SF6">
    <property type="entry name" value="UNIVERSAL STRESS PROTEIN UP12"/>
    <property type="match status" value="1"/>
</dbReference>
<feature type="domain" description="UspA" evidence="2">
    <location>
        <begin position="129"/>
        <end position="263"/>
    </location>
</feature>
<evidence type="ECO:0000313" key="4">
    <source>
        <dbReference type="Proteomes" id="UP000325787"/>
    </source>
</evidence>
<dbReference type="SUPFAM" id="SSF52402">
    <property type="entry name" value="Adenine nucleotide alpha hydrolases-like"/>
    <property type="match status" value="2"/>
</dbReference>
<dbReference type="RefSeq" id="WP_033434240.1">
    <property type="nucleotide sequence ID" value="NZ_CP034550.1"/>
</dbReference>
<dbReference type="EMBL" id="CP034550">
    <property type="protein sequence ID" value="QFZ20238.1"/>
    <property type="molecule type" value="Genomic_DNA"/>
</dbReference>
<dbReference type="InterPro" id="IPR006016">
    <property type="entry name" value="UspA"/>
</dbReference>
<dbReference type="InterPro" id="IPR014729">
    <property type="entry name" value="Rossmann-like_a/b/a_fold"/>
</dbReference>
<accession>A0A5Q0H209</accession>
<dbReference type="PANTHER" id="PTHR46268">
    <property type="entry name" value="STRESS RESPONSE PROTEIN NHAX"/>
    <property type="match status" value="1"/>
</dbReference>
<evidence type="ECO:0000313" key="3">
    <source>
        <dbReference type="EMBL" id="QFZ20238.1"/>
    </source>
</evidence>
<dbReference type="AlphaFoldDB" id="A0A5Q0H209"/>
<reference evidence="4" key="1">
    <citation type="journal article" date="2021" name="Curr. Microbiol.">
        <title>Complete genome of nocamycin-producing strain Saccharothrix syringae NRRL B-16468 reveals the biosynthetic potential for secondary metabolites.</title>
        <authorList>
            <person name="Mo X."/>
            <person name="Yang S."/>
        </authorList>
    </citation>
    <scope>NUCLEOTIDE SEQUENCE [LARGE SCALE GENOMIC DNA]</scope>
    <source>
        <strain evidence="4">ATCC 51364 / DSM 43886 / JCM 6844 / KCTC 9398 / NBRC 14523 / NRRL B-16468 / INA 2240</strain>
    </source>
</reference>
<dbReference type="Pfam" id="PF00582">
    <property type="entry name" value="Usp"/>
    <property type="match status" value="2"/>
</dbReference>
<dbReference type="KEGG" id="ssyi:EKG83_25005"/>
<dbReference type="PRINTS" id="PR01438">
    <property type="entry name" value="UNVRSLSTRESS"/>
</dbReference>
<dbReference type="Proteomes" id="UP000325787">
    <property type="component" value="Chromosome"/>
</dbReference>
<dbReference type="InterPro" id="IPR006015">
    <property type="entry name" value="Universal_stress_UspA"/>
</dbReference>
<evidence type="ECO:0000259" key="2">
    <source>
        <dbReference type="Pfam" id="PF00582"/>
    </source>
</evidence>
<proteinExistence type="inferred from homology"/>
<protein>
    <submittedName>
        <fullName evidence="3">Universal stress protein</fullName>
    </submittedName>
</protein>
<evidence type="ECO:0000256" key="1">
    <source>
        <dbReference type="ARBA" id="ARBA00008791"/>
    </source>
</evidence>
<name>A0A5Q0H209_SACSY</name>
<sequence>MDGPVVVGVDGTERALRAVRWAAEEANRLRAPLRLLHVRSRAAGDHEADQRVRGWLDEAERAAGTGVAELVRGRPAHVLVRRSHHARLVVVGGPDEARDRSAGAVAAAVVTRATCPVVVHRRPEVPDGPVVVGVDGTAAGDAAVEHAFAEADALGAPLRAVMAVTDLLVGGRPRLARDWPDVVEEQCLLLAERLAPWRDKHPAVEVDGVVLRDSPVWALVRAARRARLLVVGTHGHAPSAGVVRGSTSQALVLHAPCPLVIVPQEVSCPAAP</sequence>
<dbReference type="Gene3D" id="3.40.50.620">
    <property type="entry name" value="HUPs"/>
    <property type="match status" value="2"/>
</dbReference>